<keyword evidence="3" id="KW-1185">Reference proteome</keyword>
<dbReference type="AlphaFoldDB" id="A0A0L0FFN8"/>
<feature type="region of interest" description="Disordered" evidence="1">
    <location>
        <begin position="50"/>
        <end position="79"/>
    </location>
</feature>
<sequence>MRAFSVDSGSLVSGSEVSMNDAAHTALSRNTSKNTIGDTSQMSFMGFLQTYASTGIPEPSEDTDTDAGTVTPPVQLASV</sequence>
<evidence type="ECO:0000256" key="1">
    <source>
        <dbReference type="SAM" id="MobiDB-lite"/>
    </source>
</evidence>
<protein>
    <submittedName>
        <fullName evidence="2">Uncharacterized protein</fullName>
    </submittedName>
</protein>
<name>A0A0L0FFN8_9EUKA</name>
<dbReference type="Proteomes" id="UP000054560">
    <property type="component" value="Unassembled WGS sequence"/>
</dbReference>
<dbReference type="EMBL" id="KQ243542">
    <property type="protein sequence ID" value="KNC75574.1"/>
    <property type="molecule type" value="Genomic_DNA"/>
</dbReference>
<accession>A0A0L0FFN8</accession>
<proteinExistence type="predicted"/>
<evidence type="ECO:0000313" key="3">
    <source>
        <dbReference type="Proteomes" id="UP000054560"/>
    </source>
</evidence>
<dbReference type="GeneID" id="25912409"/>
<reference evidence="2 3" key="1">
    <citation type="submission" date="2011-02" db="EMBL/GenBank/DDBJ databases">
        <title>The Genome Sequence of Sphaeroforma arctica JP610.</title>
        <authorList>
            <consortium name="The Broad Institute Genome Sequencing Platform"/>
            <person name="Russ C."/>
            <person name="Cuomo C."/>
            <person name="Young S.K."/>
            <person name="Zeng Q."/>
            <person name="Gargeya S."/>
            <person name="Alvarado L."/>
            <person name="Berlin A."/>
            <person name="Chapman S.B."/>
            <person name="Chen Z."/>
            <person name="Freedman E."/>
            <person name="Gellesch M."/>
            <person name="Goldberg J."/>
            <person name="Griggs A."/>
            <person name="Gujja S."/>
            <person name="Heilman E."/>
            <person name="Heiman D."/>
            <person name="Howarth C."/>
            <person name="Mehta T."/>
            <person name="Neiman D."/>
            <person name="Pearson M."/>
            <person name="Roberts A."/>
            <person name="Saif S."/>
            <person name="Shea T."/>
            <person name="Shenoy N."/>
            <person name="Sisk P."/>
            <person name="Stolte C."/>
            <person name="Sykes S."/>
            <person name="White J."/>
            <person name="Yandava C."/>
            <person name="Burger G."/>
            <person name="Gray M.W."/>
            <person name="Holland P.W.H."/>
            <person name="King N."/>
            <person name="Lang F.B.F."/>
            <person name="Roger A.J."/>
            <person name="Ruiz-Trillo I."/>
            <person name="Haas B."/>
            <person name="Nusbaum C."/>
            <person name="Birren B."/>
        </authorList>
    </citation>
    <scope>NUCLEOTIDE SEQUENCE [LARGE SCALE GENOMIC DNA]</scope>
    <source>
        <strain evidence="2 3">JP610</strain>
    </source>
</reference>
<organism evidence="2 3">
    <name type="scientific">Sphaeroforma arctica JP610</name>
    <dbReference type="NCBI Taxonomy" id="667725"/>
    <lineage>
        <taxon>Eukaryota</taxon>
        <taxon>Ichthyosporea</taxon>
        <taxon>Ichthyophonida</taxon>
        <taxon>Sphaeroforma</taxon>
    </lineage>
</organism>
<evidence type="ECO:0000313" key="2">
    <source>
        <dbReference type="EMBL" id="KNC75574.1"/>
    </source>
</evidence>
<dbReference type="RefSeq" id="XP_014149476.1">
    <property type="nucleotide sequence ID" value="XM_014294001.1"/>
</dbReference>
<gene>
    <name evidence="2" type="ORF">SARC_11905</name>
</gene>